<dbReference type="InterPro" id="IPR039223">
    <property type="entry name" value="AATF/Bfr2"/>
</dbReference>
<reference evidence="6 7" key="1">
    <citation type="journal article" date="2018" name="Mol. Biol. Evol.">
        <title>Broad Genomic Sampling Reveals a Smut Pathogenic Ancestry of the Fungal Clade Ustilaginomycotina.</title>
        <authorList>
            <person name="Kijpornyongpan T."/>
            <person name="Mondo S.J."/>
            <person name="Barry K."/>
            <person name="Sandor L."/>
            <person name="Lee J."/>
            <person name="Lipzen A."/>
            <person name="Pangilinan J."/>
            <person name="LaButti K."/>
            <person name="Hainaut M."/>
            <person name="Henrissat B."/>
            <person name="Grigoriev I.V."/>
            <person name="Spatafora J.W."/>
            <person name="Aime M.C."/>
        </authorList>
    </citation>
    <scope>NUCLEOTIDE SEQUENCE [LARGE SCALE GENOMIC DNA]</scope>
    <source>
        <strain evidence="6 7">MCA 4186</strain>
    </source>
</reference>
<comment type="similarity">
    <text evidence="1">Belongs to the AATF family.</text>
</comment>
<feature type="compositionally biased region" description="Acidic residues" evidence="3">
    <location>
        <begin position="94"/>
        <end position="124"/>
    </location>
</feature>
<feature type="region of interest" description="Disordered" evidence="3">
    <location>
        <begin position="392"/>
        <end position="422"/>
    </location>
</feature>
<evidence type="ECO:0000259" key="4">
    <source>
        <dbReference type="Pfam" id="PF08164"/>
    </source>
</evidence>
<dbReference type="AlphaFoldDB" id="A0A316Z4P2"/>
<keyword evidence="7" id="KW-1185">Reference proteome</keyword>
<dbReference type="Pfam" id="PF13339">
    <property type="entry name" value="AATF-Che1"/>
    <property type="match status" value="1"/>
</dbReference>
<dbReference type="Pfam" id="PF08164">
    <property type="entry name" value="TRAUB"/>
    <property type="match status" value="1"/>
</dbReference>
<gene>
    <name evidence="6" type="ORF">FA09DRAFT_361726</name>
</gene>
<dbReference type="GeneID" id="37272937"/>
<evidence type="ECO:0000313" key="6">
    <source>
        <dbReference type="EMBL" id="PWN96559.1"/>
    </source>
</evidence>
<evidence type="ECO:0000256" key="2">
    <source>
        <dbReference type="ARBA" id="ARBA00013850"/>
    </source>
</evidence>
<feature type="domain" description="Apoptosis-antagonizing transcription factor C-terminal" evidence="4">
    <location>
        <begin position="381"/>
        <end position="458"/>
    </location>
</feature>
<evidence type="ECO:0000256" key="3">
    <source>
        <dbReference type="SAM" id="MobiDB-lite"/>
    </source>
</evidence>
<evidence type="ECO:0000313" key="7">
    <source>
        <dbReference type="Proteomes" id="UP000245946"/>
    </source>
</evidence>
<dbReference type="STRING" id="58919.A0A316Z4P2"/>
<dbReference type="PANTHER" id="PTHR15565:SF0">
    <property type="entry name" value="PROTEIN AATF"/>
    <property type="match status" value="1"/>
</dbReference>
<name>A0A316Z4P2_9BASI</name>
<dbReference type="GO" id="GO:0005730">
    <property type="term" value="C:nucleolus"/>
    <property type="evidence" value="ECO:0007669"/>
    <property type="project" value="TreeGrafter"/>
</dbReference>
<dbReference type="InterPro" id="IPR025160">
    <property type="entry name" value="AATF"/>
</dbReference>
<dbReference type="EMBL" id="KZ819298">
    <property type="protein sequence ID" value="PWN96559.1"/>
    <property type="molecule type" value="Genomic_DNA"/>
</dbReference>
<organism evidence="6 7">
    <name type="scientific">Tilletiopsis washingtonensis</name>
    <dbReference type="NCBI Taxonomy" id="58919"/>
    <lineage>
        <taxon>Eukaryota</taxon>
        <taxon>Fungi</taxon>
        <taxon>Dikarya</taxon>
        <taxon>Basidiomycota</taxon>
        <taxon>Ustilaginomycotina</taxon>
        <taxon>Exobasidiomycetes</taxon>
        <taxon>Entylomatales</taxon>
        <taxon>Entylomatales incertae sedis</taxon>
        <taxon>Tilletiopsis</taxon>
    </lineage>
</organism>
<dbReference type="OrthoDB" id="5783963at2759"/>
<sequence length="488" mass="52327">MSLAAQLAELSRPAPKPLTRDVLASDDEAAYSGGSDDDDAGGSSDDGRAEPNRDHYEKVARSQRRRAALDETGTLRSAKYRGETVSARKALGAEESDEASDDEEEASEESEEELEGDEDEEEAGSDAGPARAPSPPSRVKSLRFADPSSSEQAADPRTLAGAAASDAALLASLRAQSADDAERGRAVRELRALWEGALAMRIRTQAFVRGAGRIRPTALNALPDLDDAAQSSHAELLSTLSELEAGLFATRHSLVSADEDPDLAEAYAGASKKRKRASSADAEAAHLASVDSFLALHDETSRRACTVLDAWSVGAQAVGAKELRAVNRGAGEQVRTAMSGDSAERLIRRSRIWRGDARVGEEQREQNDEADPEVFDDSDFYATLLRELIESKGEGSSGADPSLGLPVRSKAPKRAVDTRASKGRRLRYEVHEKAAHFMPPVPRETWTTEQRQRLFAQLGGLRIEPTAVEAKSAAALPEVDLGGLRMFG</sequence>
<feature type="compositionally biased region" description="Acidic residues" evidence="3">
    <location>
        <begin position="24"/>
        <end position="40"/>
    </location>
</feature>
<protein>
    <recommendedName>
        <fullName evidence="2">Protein BFR2</fullName>
    </recommendedName>
</protein>
<feature type="region of interest" description="Disordered" evidence="3">
    <location>
        <begin position="1"/>
        <end position="160"/>
    </location>
</feature>
<feature type="compositionally biased region" description="Basic and acidic residues" evidence="3">
    <location>
        <begin position="45"/>
        <end position="60"/>
    </location>
</feature>
<dbReference type="Proteomes" id="UP000245946">
    <property type="component" value="Unassembled WGS sequence"/>
</dbReference>
<evidence type="ECO:0000256" key="1">
    <source>
        <dbReference type="ARBA" id="ARBA00008966"/>
    </source>
</evidence>
<feature type="domain" description="AATF leucine zipper-containing" evidence="5">
    <location>
        <begin position="180"/>
        <end position="312"/>
    </location>
</feature>
<accession>A0A316Z4P2</accession>
<dbReference type="RefSeq" id="XP_025596838.1">
    <property type="nucleotide sequence ID" value="XM_025745393.1"/>
</dbReference>
<dbReference type="InterPro" id="IPR012617">
    <property type="entry name" value="AATF_C"/>
</dbReference>
<dbReference type="GO" id="GO:0000462">
    <property type="term" value="P:maturation of SSU-rRNA from tricistronic rRNA transcript (SSU-rRNA, 5.8S rRNA, LSU-rRNA)"/>
    <property type="evidence" value="ECO:0007669"/>
    <property type="project" value="TreeGrafter"/>
</dbReference>
<dbReference type="PANTHER" id="PTHR15565">
    <property type="entry name" value="AATF PROTEIN APOPTOSIS ANTAGONIZING TRANSCRIPTION FACTOR"/>
    <property type="match status" value="1"/>
</dbReference>
<evidence type="ECO:0000259" key="5">
    <source>
        <dbReference type="Pfam" id="PF13339"/>
    </source>
</evidence>
<proteinExistence type="inferred from homology"/>